<evidence type="ECO:0000256" key="5">
    <source>
        <dbReference type="ARBA" id="ARBA00022729"/>
    </source>
</evidence>
<feature type="region of interest" description="Disordered" evidence="7">
    <location>
        <begin position="47"/>
        <end position="82"/>
    </location>
</feature>
<feature type="region of interest" description="Disordered" evidence="7">
    <location>
        <begin position="1087"/>
        <end position="1106"/>
    </location>
</feature>
<feature type="region of interest" description="Disordered" evidence="7">
    <location>
        <begin position="2332"/>
        <end position="2363"/>
    </location>
</feature>
<sequence length="2363" mass="245329">MHRHRRGAHAAQEPAALPRRPAEWLGCARSGGTGRHRNDAATALFHASASSRSGTRGAAVSPSGAAATPSRPASAASAASATAVPRRRSRAVAAVIVVFALLLGCLTTLAALPATVAMAAEYDIGELGWVDTSSTELTFAGQPYSSGMTLQYGDDVTLKLHWTVPNSVTIHDGDTFVYDLPANIEFEEGKTYTLYDADGNACGTFVVTGGQVIVTYSTADGGVLGSNVSAYVTVTGTVTQAATGGANGGGAVFEFPGIGTIEATVEQQHSLEASKSGAVSTDDNTVFYFVVDVTSTGTNTNVRLEDSMGDLLTLLDDPSIAIYADADLTRQYAGSWYVETQDSHSFTLNIDSMTDGQTLYVVYYVRIDRQDVTAVTKSYQNYDRIRNTVTFSSDEDTTSGTTSRELWLDSSWSVTKSGEASDSGVITWTITVVPDADAQVTTASLVKDTVGSGQDVDGSASVTITCMHSRWWDGSPDTVTVTLADLLAGNVSLPLQSDGSLYPEYRLSYTTQATSVPEAGSGEKATYSNAVTVTPGDGNSPVTTTGTVTVGSDAVSLAKRYAGSATATDQLQWIVTFTALVDLPAGKTVVDSVDVDSSGNTLGTQQYFASNAQAVVYTDANCTQPYSGGYSTAVSAGQKTLTVTFDDAIARNTTLYIALVSYVNGSLATNATLYNTATSINKSVTATYSPVSDNMTKSTLYYYNQWNTADSSANGILAWQLWVHDVAADATSVTIADTLPAGTAYVAGSVTGYGNTATWNGSANVYPAYDGVSATVNADGTVTFTIAPGSAAFAQAQTSSGLYLVYNTTFDYTTGYGEYGNTAVISVSGTAQGPDTASVWAGPSNIVDKSSVYDGTTAPYVTYTVTVNASGATLNGGKTLTLTDVLGDALELRMDSVSIASKTTGAEIESAAYSYDPTTKTIVFKVPDATPIVISYKSLVLLQAGESMEGLATNSIALAGYADYGSDATTEIDDVIEARAGITSDSAALQIYKYADGDTTKPLNGAVFQVDELDFGLGDEESGAAVVSTSLLPGTALSSADATVSTLTSTLTSSTSGYATIGLATDVIYRITEITAPEGYCDVGAAADSGNDSSGDADSSDAAGADDPCADVTQPVIYLVFPKSTEAAVWTGVTVDGVPVTLAMATTGAGKTVTLQTYQWSVSNTGKVNASFTLKKTDLNGTALAGAVFELTKDGDATFLETWTSADCTGNDAGNSDDSSGSDAAADAAGMADVDDGTAVTSCTTTSATFAGLTAGTYTLTETTAPDGYAAADPVTVVVTESGGVIVNGQSIRTDDGNVLTIADQPLTTSVTTTKTWDDGDNQDGGRGTATFVLSRSTDGGSTWNVVTNQSKTVPNTANSTVTWNNLPVKDGDLDVIYSVSEVYREVDGVEYGVVKECFTGNSAAGDGTGGSAGGGNSTGNTADPTTSGTVALTCSFTNVHEPATTSVPVTKVWADDADEDELRPDSIVVELYADGVATGKTLTLAGGTGSGTADNSWTGEFKDLPAYDNGVMISYTVRETNVPDGYVATVAVDRTSGAVTVTNTHHPDSDYVWISKRDVGGNEIAGAELTVTGTVTATGEAIDPISWTSVADESTRLELEPGTYTLAETAAPTGYKTADPVQFTVVRADNGGLIVLVGGKQADDNTVAMTDYFTTTTVKVNKTSLTDGVGEIAGATLTLGGVTLAGETINPLTWTSTGTAKTVTLVPGTYRLHESAAPDGYATATDIVFTVNLDGTVSVDGEQLATNTVTMTDEPNRTNVVVSKTAVGGSAELAGAEFAVTGTTFEGDAIAPVAWTSTADGPVTLALADGTYMLTETKAPDGYDVSNSPIAFTVSGGQVYVGETAVAGNTIVVEDAVKQYTAVTATKRWEDDRDNDNYRSSLVVTAQLYRNGTLYAEQVLSDMNNWSVDWAGLPVYDDEGVRISWTVSETLSTVDGGRSDAVEAYRMWIAKRTALNGASYTIYNLHSPDSVDLGIVKEWDDADDQDGVRPASIGVVVYGTATCTVAGKEATCTDTLVTTMLRPDDGEWQWTIENLPANNAYGNPYGYTVVESPVAGYNGYDSSGTCSADSCSPAVETTDNDDGDTVVTFTNTHVPETTEVEVTKVWDDADDHNGTRPESVTVWLLSSLWAESNGWPVPQSTGVSDATGLWTDGLPSTFDGDCVDSDVATVVGVSCVVLGADNDWTYTFTGLPKYQDGSLVAYSLTEQFDDSADASGLAAARSLAEYTATLTNLTGTPVVDDDGNPVTGADGSVVVLGSTDHYVLRLTNTTTPRYGLPSTGGDGIGPWMVAAGALAVAIALVLALGVRDDRWRRLVARETISLDRNLGRKARETTSVFREARETPIGHDGNGEAGDSGRRAAR</sequence>
<dbReference type="Pfam" id="PF05738">
    <property type="entry name" value="Cna_B"/>
    <property type="match status" value="6"/>
</dbReference>
<feature type="domain" description="CNA-B" evidence="9">
    <location>
        <begin position="1448"/>
        <end position="1545"/>
    </location>
</feature>
<evidence type="ECO:0000256" key="8">
    <source>
        <dbReference type="SAM" id="Phobius"/>
    </source>
</evidence>
<dbReference type="PANTHER" id="PTHR36108:SF13">
    <property type="entry name" value="COLOSSIN-B-RELATED"/>
    <property type="match status" value="1"/>
</dbReference>
<feature type="domain" description="SpaA-like prealbumin fold" evidence="10">
    <location>
        <begin position="1554"/>
        <end position="1627"/>
    </location>
</feature>
<dbReference type="RefSeq" id="WP_163227458.1">
    <property type="nucleotide sequence ID" value="NZ_VYSG01000001.1"/>
</dbReference>
<dbReference type="Pfam" id="PF17802">
    <property type="entry name" value="SpaA"/>
    <property type="match status" value="5"/>
</dbReference>
<feature type="transmembrane region" description="Helical" evidence="8">
    <location>
        <begin position="2288"/>
        <end position="2307"/>
    </location>
</feature>
<comment type="caution">
    <text evidence="12">The sequence shown here is derived from an EMBL/GenBank/DDBJ whole genome shotgun (WGS) entry which is preliminary data.</text>
</comment>
<evidence type="ECO:0000256" key="4">
    <source>
        <dbReference type="ARBA" id="ARBA00022525"/>
    </source>
</evidence>
<evidence type="ECO:0000256" key="6">
    <source>
        <dbReference type="ARBA" id="ARBA00023088"/>
    </source>
</evidence>
<keyword evidence="8" id="KW-1133">Transmembrane helix</keyword>
<protein>
    <submittedName>
        <fullName evidence="12">Cna B-type domain-containing protein</fullName>
    </submittedName>
</protein>
<accession>A0A6I5MZ84</accession>
<feature type="domain" description="SpaA-like prealbumin fold" evidence="10">
    <location>
        <begin position="1760"/>
        <end position="1837"/>
    </location>
</feature>
<dbReference type="InterPro" id="IPR011252">
    <property type="entry name" value="Fibrogen-bd_dom1"/>
</dbReference>
<dbReference type="Gene3D" id="2.60.40.740">
    <property type="match status" value="3"/>
</dbReference>
<comment type="subcellular location">
    <subcellularLocation>
        <location evidence="1">Secreted</location>
        <location evidence="1">Cell wall</location>
        <topology evidence="1">Peptidoglycan-anchor</topology>
    </subcellularLocation>
</comment>
<feature type="domain" description="CNA-B" evidence="9">
    <location>
        <begin position="1311"/>
        <end position="1383"/>
    </location>
</feature>
<evidence type="ECO:0000259" key="10">
    <source>
        <dbReference type="Pfam" id="PF17802"/>
    </source>
</evidence>
<dbReference type="Gene3D" id="2.60.40.1140">
    <property type="entry name" value="Collagen-binding surface protein Cna, B-type domain"/>
    <property type="match status" value="6"/>
</dbReference>
<comment type="similarity">
    <text evidence="2">Belongs to the serine-aspartate repeat-containing protein (SDr) family.</text>
</comment>
<keyword evidence="6" id="KW-0572">Peptidoglycan-anchor</keyword>
<dbReference type="Gene3D" id="2.60.40.1280">
    <property type="match status" value="1"/>
</dbReference>
<dbReference type="CDD" id="cd00222">
    <property type="entry name" value="CollagenBindB"/>
    <property type="match status" value="4"/>
</dbReference>
<proteinExistence type="inferred from homology"/>
<dbReference type="InterPro" id="IPR013783">
    <property type="entry name" value="Ig-like_fold"/>
</dbReference>
<feature type="domain" description="CNA-B" evidence="9">
    <location>
        <begin position="1976"/>
        <end position="2059"/>
    </location>
</feature>
<feature type="domain" description="CNA-B" evidence="9">
    <location>
        <begin position="2101"/>
        <end position="2127"/>
    </location>
</feature>
<reference evidence="12 13" key="1">
    <citation type="submission" date="2019-09" db="EMBL/GenBank/DDBJ databases">
        <title>Phylogenetic characterization of a novel taxon of the genus Bifidobacterium: Bifidobacterium choloepi sp. nov.</title>
        <authorList>
            <person name="Modesto M."/>
            <person name="Satti M."/>
        </authorList>
    </citation>
    <scope>NUCLEOTIDE SEQUENCE [LARGE SCALE GENOMIC DNA]</scope>
    <source>
        <strain evidence="12 13">BRDM6</strain>
    </source>
</reference>
<evidence type="ECO:0000256" key="1">
    <source>
        <dbReference type="ARBA" id="ARBA00004168"/>
    </source>
</evidence>
<feature type="region of interest" description="Disordered" evidence="7">
    <location>
        <begin position="1404"/>
        <end position="1425"/>
    </location>
</feature>
<evidence type="ECO:0000313" key="12">
    <source>
        <dbReference type="EMBL" id="NEG69958.1"/>
    </source>
</evidence>
<dbReference type="InterPro" id="IPR041033">
    <property type="entry name" value="SpaA_PFL_dom_1"/>
</dbReference>
<dbReference type="GO" id="GO:0005975">
    <property type="term" value="P:carbohydrate metabolic process"/>
    <property type="evidence" value="ECO:0007669"/>
    <property type="project" value="UniProtKB-ARBA"/>
</dbReference>
<evidence type="ECO:0000313" key="13">
    <source>
        <dbReference type="Proteomes" id="UP000469292"/>
    </source>
</evidence>
<evidence type="ECO:0000256" key="2">
    <source>
        <dbReference type="ARBA" id="ARBA00007257"/>
    </source>
</evidence>
<dbReference type="InterPro" id="IPR041171">
    <property type="entry name" value="SDR_Ig"/>
</dbReference>
<feature type="domain" description="SpaA-like prealbumin fold" evidence="10">
    <location>
        <begin position="995"/>
        <end position="1080"/>
    </location>
</feature>
<keyword evidence="13" id="KW-1185">Reference proteome</keyword>
<dbReference type="Pfam" id="PF17961">
    <property type="entry name" value="Big_8"/>
    <property type="match status" value="1"/>
</dbReference>
<dbReference type="PANTHER" id="PTHR36108">
    <property type="entry name" value="COLOSSIN-B-RELATED"/>
    <property type="match status" value="1"/>
</dbReference>
<keyword evidence="8" id="KW-0472">Membrane</keyword>
<feature type="transmembrane region" description="Helical" evidence="8">
    <location>
        <begin position="91"/>
        <end position="112"/>
    </location>
</feature>
<evidence type="ECO:0000259" key="11">
    <source>
        <dbReference type="Pfam" id="PF17961"/>
    </source>
</evidence>
<feature type="domain" description="SpaA-like prealbumin fold" evidence="10">
    <location>
        <begin position="1171"/>
        <end position="1285"/>
    </location>
</feature>
<feature type="domain" description="SpaA-like prealbumin fold" evidence="10">
    <location>
        <begin position="1658"/>
        <end position="1741"/>
    </location>
</feature>
<feature type="compositionally biased region" description="Basic and acidic residues" evidence="7">
    <location>
        <begin position="2332"/>
        <end position="2346"/>
    </location>
</feature>
<organism evidence="12 13">
    <name type="scientific">Bifidobacterium choloepi</name>
    <dbReference type="NCBI Taxonomy" id="2614131"/>
    <lineage>
        <taxon>Bacteria</taxon>
        <taxon>Bacillati</taxon>
        <taxon>Actinomycetota</taxon>
        <taxon>Actinomycetes</taxon>
        <taxon>Bifidobacteriales</taxon>
        <taxon>Bifidobacteriaceae</taxon>
        <taxon>Bifidobacterium</taxon>
    </lineage>
</organism>
<keyword evidence="5" id="KW-0732">Signal</keyword>
<name>A0A6I5MZ84_9BIFI</name>
<evidence type="ECO:0000256" key="3">
    <source>
        <dbReference type="ARBA" id="ARBA00022512"/>
    </source>
</evidence>
<evidence type="ECO:0000256" key="7">
    <source>
        <dbReference type="SAM" id="MobiDB-lite"/>
    </source>
</evidence>
<feature type="domain" description="CNA-B" evidence="9">
    <location>
        <begin position="1864"/>
        <end position="1931"/>
    </location>
</feature>
<feature type="domain" description="CNA-B" evidence="9">
    <location>
        <begin position="2178"/>
        <end position="2208"/>
    </location>
</feature>
<dbReference type="EMBL" id="VYSG01000001">
    <property type="protein sequence ID" value="NEG69958.1"/>
    <property type="molecule type" value="Genomic_DNA"/>
</dbReference>
<feature type="compositionally biased region" description="Gly residues" evidence="7">
    <location>
        <begin position="1407"/>
        <end position="1418"/>
    </location>
</feature>
<evidence type="ECO:0000259" key="9">
    <source>
        <dbReference type="Pfam" id="PF05738"/>
    </source>
</evidence>
<keyword evidence="8" id="KW-0812">Transmembrane</keyword>
<dbReference type="SUPFAM" id="SSF49478">
    <property type="entry name" value="Cna protein B-type domain"/>
    <property type="match status" value="5"/>
</dbReference>
<dbReference type="SUPFAM" id="SSF49401">
    <property type="entry name" value="Bacterial adhesins"/>
    <property type="match status" value="3"/>
</dbReference>
<dbReference type="InterPro" id="IPR008966">
    <property type="entry name" value="Adhesion_dom_sf"/>
</dbReference>
<feature type="domain" description="SDR-like Ig" evidence="11">
    <location>
        <begin position="152"/>
        <end position="217"/>
    </location>
</feature>
<dbReference type="GO" id="GO:0007155">
    <property type="term" value="P:cell adhesion"/>
    <property type="evidence" value="ECO:0007669"/>
    <property type="project" value="InterPro"/>
</dbReference>
<keyword evidence="3" id="KW-0134">Cell wall</keyword>
<dbReference type="Proteomes" id="UP000469292">
    <property type="component" value="Unassembled WGS sequence"/>
</dbReference>
<dbReference type="InterPro" id="IPR008454">
    <property type="entry name" value="Collagen-bd_Cna-like_B-typ_dom"/>
</dbReference>
<dbReference type="Gene3D" id="2.60.40.10">
    <property type="entry name" value="Immunoglobulins"/>
    <property type="match status" value="5"/>
</dbReference>
<gene>
    <name evidence="12" type="ORF">F6S87_04975</name>
</gene>
<keyword evidence="4" id="KW-0964">Secreted</keyword>